<evidence type="ECO:0000313" key="3">
    <source>
        <dbReference type="Proteomes" id="UP000657592"/>
    </source>
</evidence>
<comment type="caution">
    <text evidence="2">The sequence shown here is derived from an EMBL/GenBank/DDBJ whole genome shotgun (WGS) entry which is preliminary data.</text>
</comment>
<evidence type="ECO:0000256" key="1">
    <source>
        <dbReference type="SAM" id="MobiDB-lite"/>
    </source>
</evidence>
<feature type="region of interest" description="Disordered" evidence="1">
    <location>
        <begin position="1"/>
        <end position="23"/>
    </location>
</feature>
<reference evidence="2" key="1">
    <citation type="journal article" date="2014" name="Int. J. Syst. Evol. Microbiol.">
        <title>Complete genome sequence of Corynebacterium casei LMG S-19264T (=DSM 44701T), isolated from a smear-ripened cheese.</title>
        <authorList>
            <consortium name="US DOE Joint Genome Institute (JGI-PGF)"/>
            <person name="Walter F."/>
            <person name="Albersmeier A."/>
            <person name="Kalinowski J."/>
            <person name="Ruckert C."/>
        </authorList>
    </citation>
    <scope>NUCLEOTIDE SEQUENCE</scope>
    <source>
        <strain evidence="2">CGMCC 1.15794</strain>
    </source>
</reference>
<reference evidence="2" key="2">
    <citation type="submission" date="2020-09" db="EMBL/GenBank/DDBJ databases">
        <authorList>
            <person name="Sun Q."/>
            <person name="Zhou Y."/>
        </authorList>
    </citation>
    <scope>NUCLEOTIDE SEQUENCE</scope>
    <source>
        <strain evidence="2">CGMCC 1.15794</strain>
    </source>
</reference>
<dbReference type="Proteomes" id="UP000657592">
    <property type="component" value="Unassembled WGS sequence"/>
</dbReference>
<keyword evidence="3" id="KW-1185">Reference proteome</keyword>
<feature type="compositionally biased region" description="Low complexity" evidence="1">
    <location>
        <begin position="87"/>
        <end position="98"/>
    </location>
</feature>
<accession>A0A917MN04</accession>
<evidence type="ECO:0000313" key="2">
    <source>
        <dbReference type="EMBL" id="GGH38140.1"/>
    </source>
</evidence>
<feature type="region of interest" description="Disordered" evidence="1">
    <location>
        <begin position="423"/>
        <end position="448"/>
    </location>
</feature>
<proteinExistence type="predicted"/>
<protein>
    <recommendedName>
        <fullName evidence="4">Bacterial Ig-like domain-containing protein</fullName>
    </recommendedName>
</protein>
<dbReference type="InterPro" id="IPR058094">
    <property type="entry name" value="Ig-like_OmpL47-like"/>
</dbReference>
<name>A0A917MN04_9MICO</name>
<organism evidence="2 3">
    <name type="scientific">Microbacterium album</name>
    <dbReference type="NCBI Taxonomy" id="2053191"/>
    <lineage>
        <taxon>Bacteria</taxon>
        <taxon>Bacillati</taxon>
        <taxon>Actinomycetota</taxon>
        <taxon>Actinomycetes</taxon>
        <taxon>Micrococcales</taxon>
        <taxon>Microbacteriaceae</taxon>
        <taxon>Microbacterium</taxon>
    </lineage>
</organism>
<feature type="compositionally biased region" description="Polar residues" evidence="1">
    <location>
        <begin position="438"/>
        <end position="448"/>
    </location>
</feature>
<evidence type="ECO:0008006" key="4">
    <source>
        <dbReference type="Google" id="ProtNLM"/>
    </source>
</evidence>
<dbReference type="AlphaFoldDB" id="A0A917MN04"/>
<dbReference type="NCBIfam" id="NF047446">
    <property type="entry name" value="barrel_OmpL47"/>
    <property type="match status" value="1"/>
</dbReference>
<sequence>MSIPDHSSLRTGTRVRRGTFAPRRVRRPLGTTASVALVASLVVSGILAAAASAVASPTVAEDDAAPILEDTALAHADGDAVGGEKLPAATPETAAEPARGVSEPAPKAVSNEIRPGTAQIVPIRFEDVSEILVVSHGAPQIRIQTIDPLDNVLFSTQGGPTTHHRVHDEGRILPSGVWRVELHNDGDQPARVAYEIASRRADVALTPQGFPPDHGLAVGTRALVNGEPLPADAVATAMVTAPDGSFRTALMYRSPDGRDWRADFPGASPGVYVARTMFDVSGRRSSTAFTVVAGVPETTPPSLELLTVPAASNARGWFARDVQVTIRASDAGSGVAQVERRVDGGEPQTTGESVVVIDLAHGEHTIEYRAVDRLGNATGCARARSGSTRSPRRSTCSCRSTAASTSGAVLTRCGTRARTTCPACTSAPRPHRTEARSTRPTRASTSCA</sequence>
<feature type="compositionally biased region" description="Basic residues" evidence="1">
    <location>
        <begin position="13"/>
        <end position="23"/>
    </location>
</feature>
<gene>
    <name evidence="2" type="ORF">GCM10010921_08530</name>
</gene>
<dbReference type="EMBL" id="BMJY01000002">
    <property type="protein sequence ID" value="GGH38140.1"/>
    <property type="molecule type" value="Genomic_DNA"/>
</dbReference>
<feature type="region of interest" description="Disordered" evidence="1">
    <location>
        <begin position="80"/>
        <end position="109"/>
    </location>
</feature>